<dbReference type="InterPro" id="IPR036390">
    <property type="entry name" value="WH_DNA-bd_sf"/>
</dbReference>
<dbReference type="SMART" id="SM00344">
    <property type="entry name" value="HTH_ASNC"/>
    <property type="match status" value="1"/>
</dbReference>
<dbReference type="InterPro" id="IPR000485">
    <property type="entry name" value="AsnC-type_HTH_dom"/>
</dbReference>
<dbReference type="STRING" id="1227454.C446_00030"/>
<dbReference type="GO" id="GO:0043200">
    <property type="term" value="P:response to amino acid"/>
    <property type="evidence" value="ECO:0007669"/>
    <property type="project" value="TreeGrafter"/>
</dbReference>
<gene>
    <name evidence="5" type="ORF">C446_00030</name>
</gene>
<dbReference type="GO" id="GO:0005829">
    <property type="term" value="C:cytosol"/>
    <property type="evidence" value="ECO:0007669"/>
    <property type="project" value="TreeGrafter"/>
</dbReference>
<dbReference type="PANTHER" id="PTHR30154">
    <property type="entry name" value="LEUCINE-RESPONSIVE REGULATORY PROTEIN"/>
    <property type="match status" value="1"/>
</dbReference>
<keyword evidence="6" id="KW-1185">Reference proteome</keyword>
<dbReference type="GO" id="GO:0043565">
    <property type="term" value="F:sequence-specific DNA binding"/>
    <property type="evidence" value="ECO:0007669"/>
    <property type="project" value="InterPro"/>
</dbReference>
<dbReference type="Gene3D" id="3.30.70.920">
    <property type="match status" value="1"/>
</dbReference>
<dbReference type="RefSeq" id="WP_006670984.1">
    <property type="nucleotide sequence ID" value="NZ_AOMA01000002.1"/>
</dbReference>
<evidence type="ECO:0000256" key="1">
    <source>
        <dbReference type="ARBA" id="ARBA00023015"/>
    </source>
</evidence>
<dbReference type="eggNOG" id="arCOG01587">
    <property type="taxonomic scope" value="Archaea"/>
</dbReference>
<dbReference type="InterPro" id="IPR036388">
    <property type="entry name" value="WH-like_DNA-bd_sf"/>
</dbReference>
<dbReference type="PRINTS" id="PR00033">
    <property type="entry name" value="HTHASNC"/>
</dbReference>
<evidence type="ECO:0000256" key="3">
    <source>
        <dbReference type="ARBA" id="ARBA00023163"/>
    </source>
</evidence>
<evidence type="ECO:0000313" key="5">
    <source>
        <dbReference type="EMBL" id="EMA47179.1"/>
    </source>
</evidence>
<dbReference type="InterPro" id="IPR011008">
    <property type="entry name" value="Dimeric_a/b-barrel"/>
</dbReference>
<evidence type="ECO:0000259" key="4">
    <source>
        <dbReference type="PROSITE" id="PS50956"/>
    </source>
</evidence>
<reference evidence="5 6" key="1">
    <citation type="journal article" date="2014" name="PLoS Genet.">
        <title>Phylogenetically driven sequencing of extremely halophilic archaea reveals strategies for static and dynamic osmo-response.</title>
        <authorList>
            <person name="Becker E.A."/>
            <person name="Seitzer P.M."/>
            <person name="Tritt A."/>
            <person name="Larsen D."/>
            <person name="Krusor M."/>
            <person name="Yao A.I."/>
            <person name="Wu D."/>
            <person name="Madern D."/>
            <person name="Eisen J.A."/>
            <person name="Darling A.E."/>
            <person name="Facciotti M.T."/>
        </authorList>
    </citation>
    <scope>NUCLEOTIDE SEQUENCE [LARGE SCALE GENOMIC DNA]</scope>
    <source>
        <strain evidence="5 6">JCM 10879</strain>
    </source>
</reference>
<sequence length="178" mass="20713">MPDDARSECENRDLDDTDIGDLVADNLDSIDYDIYRILNEDGRISDTELGERVDLSRTAVRRRRKKLQEENVIKIIGVLVLQEVDLNYADVQVNLRADASRESIDELIEFLVDQELVYEVDEYLGSSDMLVRVWHESLQDIKRYVNELLQDEIVEAYEITPVTRTHKAWHSEIDGNDE</sequence>
<dbReference type="OrthoDB" id="36438at2157"/>
<name>M0MR06_9EURY</name>
<evidence type="ECO:0000313" key="6">
    <source>
        <dbReference type="Proteomes" id="UP000011607"/>
    </source>
</evidence>
<proteinExistence type="predicted"/>
<dbReference type="PROSITE" id="PS50956">
    <property type="entry name" value="HTH_ASNC_2"/>
    <property type="match status" value="1"/>
</dbReference>
<keyword evidence="3" id="KW-0804">Transcription</keyword>
<dbReference type="InterPro" id="IPR019888">
    <property type="entry name" value="Tscrpt_reg_AsnC-like"/>
</dbReference>
<dbReference type="Pfam" id="PF13404">
    <property type="entry name" value="HTH_AsnC-type"/>
    <property type="match status" value="1"/>
</dbReference>
<dbReference type="SUPFAM" id="SSF54909">
    <property type="entry name" value="Dimeric alpha+beta barrel"/>
    <property type="match status" value="1"/>
</dbReference>
<protein>
    <submittedName>
        <fullName evidence="5">Transcriptional regulator, AsnC family protein</fullName>
    </submittedName>
</protein>
<dbReference type="Proteomes" id="UP000011607">
    <property type="component" value="Unassembled WGS sequence"/>
</dbReference>
<dbReference type="PATRIC" id="fig|1227454.3.peg.6"/>
<dbReference type="PANTHER" id="PTHR30154:SF34">
    <property type="entry name" value="TRANSCRIPTIONAL REGULATOR AZLB"/>
    <property type="match status" value="1"/>
</dbReference>
<accession>M0MR06</accession>
<keyword evidence="2" id="KW-0238">DNA-binding</keyword>
<keyword evidence="1" id="KW-0805">Transcription regulation</keyword>
<dbReference type="AlphaFoldDB" id="M0MR06"/>
<evidence type="ECO:0000256" key="2">
    <source>
        <dbReference type="ARBA" id="ARBA00023125"/>
    </source>
</evidence>
<feature type="domain" description="HTH asnC-type" evidence="4">
    <location>
        <begin position="27"/>
        <end position="89"/>
    </location>
</feature>
<organism evidence="5 6">
    <name type="scientific">Halobiforma nitratireducens JCM 10879</name>
    <dbReference type="NCBI Taxonomy" id="1227454"/>
    <lineage>
        <taxon>Archaea</taxon>
        <taxon>Methanobacteriati</taxon>
        <taxon>Methanobacteriota</taxon>
        <taxon>Stenosarchaea group</taxon>
        <taxon>Halobacteria</taxon>
        <taxon>Halobacteriales</taxon>
        <taxon>Natrialbaceae</taxon>
        <taxon>Halobiforma</taxon>
    </lineage>
</organism>
<dbReference type="SUPFAM" id="SSF46785">
    <property type="entry name" value="Winged helix' DNA-binding domain"/>
    <property type="match status" value="1"/>
</dbReference>
<comment type="caution">
    <text evidence="5">The sequence shown here is derived from an EMBL/GenBank/DDBJ whole genome shotgun (WGS) entry which is preliminary data.</text>
</comment>
<dbReference type="EMBL" id="AOMA01000002">
    <property type="protein sequence ID" value="EMA47179.1"/>
    <property type="molecule type" value="Genomic_DNA"/>
</dbReference>
<dbReference type="Gene3D" id="1.10.10.10">
    <property type="entry name" value="Winged helix-like DNA-binding domain superfamily/Winged helix DNA-binding domain"/>
    <property type="match status" value="1"/>
</dbReference>